<feature type="transmembrane region" description="Helical" evidence="7">
    <location>
        <begin position="62"/>
        <end position="80"/>
    </location>
</feature>
<name>A0A2U2RHH3_9MICO</name>
<evidence type="ECO:0000256" key="5">
    <source>
        <dbReference type="ARBA" id="ARBA00022989"/>
    </source>
</evidence>
<dbReference type="InterPro" id="IPR032816">
    <property type="entry name" value="VTT_dom"/>
</dbReference>
<keyword evidence="4 7" id="KW-0812">Transmembrane</keyword>
<evidence type="ECO:0000256" key="6">
    <source>
        <dbReference type="ARBA" id="ARBA00023136"/>
    </source>
</evidence>
<evidence type="ECO:0000256" key="4">
    <source>
        <dbReference type="ARBA" id="ARBA00022692"/>
    </source>
</evidence>
<evidence type="ECO:0000256" key="2">
    <source>
        <dbReference type="ARBA" id="ARBA00008640"/>
    </source>
</evidence>
<comment type="similarity">
    <text evidence="2 7">Belongs to the TVP38/TMEM64 family.</text>
</comment>
<dbReference type="Proteomes" id="UP000245590">
    <property type="component" value="Unassembled WGS sequence"/>
</dbReference>
<accession>A0A2U2RHH3</accession>
<feature type="transmembrane region" description="Helical" evidence="7">
    <location>
        <begin position="29"/>
        <end position="56"/>
    </location>
</feature>
<comment type="caution">
    <text evidence="9">The sequence shown here is derived from an EMBL/GenBank/DDBJ whole genome shotgun (WGS) entry which is preliminary data.</text>
</comment>
<dbReference type="OrthoDB" id="5242213at2"/>
<comment type="caution">
    <text evidence="7">Lacks conserved residue(s) required for the propagation of feature annotation.</text>
</comment>
<feature type="domain" description="VTT" evidence="8">
    <location>
        <begin position="43"/>
        <end position="159"/>
    </location>
</feature>
<keyword evidence="3 7" id="KW-1003">Cell membrane</keyword>
<proteinExistence type="inferred from homology"/>
<dbReference type="GO" id="GO:0005886">
    <property type="term" value="C:plasma membrane"/>
    <property type="evidence" value="ECO:0007669"/>
    <property type="project" value="UniProtKB-SubCell"/>
</dbReference>
<dbReference type="InterPro" id="IPR015414">
    <property type="entry name" value="TMEM64"/>
</dbReference>
<evidence type="ECO:0000256" key="3">
    <source>
        <dbReference type="ARBA" id="ARBA00022475"/>
    </source>
</evidence>
<keyword evidence="10" id="KW-1185">Reference proteome</keyword>
<protein>
    <recommendedName>
        <fullName evidence="7">TVP38/TMEM64 family membrane protein</fullName>
    </recommendedName>
</protein>
<evidence type="ECO:0000313" key="10">
    <source>
        <dbReference type="Proteomes" id="UP000245590"/>
    </source>
</evidence>
<keyword evidence="6 7" id="KW-0472">Membrane</keyword>
<organism evidence="9 10">
    <name type="scientific">Brachybacterium endophyticum</name>
    <dbReference type="NCBI Taxonomy" id="2182385"/>
    <lineage>
        <taxon>Bacteria</taxon>
        <taxon>Bacillati</taxon>
        <taxon>Actinomycetota</taxon>
        <taxon>Actinomycetes</taxon>
        <taxon>Micrococcales</taxon>
        <taxon>Dermabacteraceae</taxon>
        <taxon>Brachybacterium</taxon>
    </lineage>
</organism>
<feature type="transmembrane region" description="Helical" evidence="7">
    <location>
        <begin position="139"/>
        <end position="161"/>
    </location>
</feature>
<dbReference type="AlphaFoldDB" id="A0A2U2RHH3"/>
<evidence type="ECO:0000256" key="1">
    <source>
        <dbReference type="ARBA" id="ARBA00004651"/>
    </source>
</evidence>
<reference evidence="9 10" key="1">
    <citation type="submission" date="2018-05" db="EMBL/GenBank/DDBJ databases">
        <title>Brachybacterium sp. M1HQ-2T, whole genome shotgun sequence.</title>
        <authorList>
            <person name="Tuo L."/>
        </authorList>
    </citation>
    <scope>NUCLEOTIDE SEQUENCE [LARGE SCALE GENOMIC DNA]</scope>
    <source>
        <strain evidence="9 10">M1HQ-2</strain>
    </source>
</reference>
<comment type="subcellular location">
    <subcellularLocation>
        <location evidence="1 7">Cell membrane</location>
        <topology evidence="1 7">Multi-pass membrane protein</topology>
    </subcellularLocation>
</comment>
<dbReference type="Pfam" id="PF09335">
    <property type="entry name" value="VTT_dom"/>
    <property type="match status" value="1"/>
</dbReference>
<dbReference type="PANTHER" id="PTHR12677">
    <property type="entry name" value="GOLGI APPARATUS MEMBRANE PROTEIN TVP38-RELATED"/>
    <property type="match status" value="1"/>
</dbReference>
<evidence type="ECO:0000259" key="8">
    <source>
        <dbReference type="Pfam" id="PF09335"/>
    </source>
</evidence>
<feature type="transmembrane region" description="Helical" evidence="7">
    <location>
        <begin position="167"/>
        <end position="187"/>
    </location>
</feature>
<gene>
    <name evidence="9" type="ORF">DEO23_14445</name>
</gene>
<keyword evidence="5 7" id="KW-1133">Transmembrane helix</keyword>
<dbReference type="EMBL" id="QFKX01000006">
    <property type="protein sequence ID" value="PWH05323.1"/>
    <property type="molecule type" value="Genomic_DNA"/>
</dbReference>
<evidence type="ECO:0000256" key="7">
    <source>
        <dbReference type="RuleBase" id="RU366058"/>
    </source>
</evidence>
<evidence type="ECO:0000313" key="9">
    <source>
        <dbReference type="EMBL" id="PWH05323.1"/>
    </source>
</evidence>
<sequence length="211" mass="22444">MVWLALTVRLPSLDVLQARIEAYGWAASLVFLGLYAAVALTPIPVTIMAVAAGMLFGVPEGAALSIIGVMIGCWGGYWLARALGSDVVGRVLGRHAETVGSRLENGGFAAVFLLRVMPGLPYWPVNYGAGAFGITQREFLIASFVACIPGQLSLVAIGAFLTDPGVLTGIVLAASWAVVIVLTVWGYRAFRGTSRRPLPGDRERRDGRDRD</sequence>
<dbReference type="PANTHER" id="PTHR12677:SF59">
    <property type="entry name" value="GOLGI APPARATUS MEMBRANE PROTEIN TVP38-RELATED"/>
    <property type="match status" value="1"/>
</dbReference>